<gene>
    <name evidence="1" type="ORF">C1N66_00075</name>
</gene>
<dbReference type="AlphaFoldDB" id="A0AB73UCR3"/>
<dbReference type="Gene3D" id="3.10.290.50">
    <property type="match status" value="1"/>
</dbReference>
<dbReference type="Proteomes" id="UP000464780">
    <property type="component" value="Chromosome"/>
</dbReference>
<protein>
    <submittedName>
        <fullName evidence="1">Hydralysin-2</fullName>
    </submittedName>
</protein>
<proteinExistence type="predicted"/>
<dbReference type="CDD" id="cd21130">
    <property type="entry name" value="parasporin-2-like_N-term"/>
    <property type="match status" value="1"/>
</dbReference>
<reference evidence="1 2" key="1">
    <citation type="submission" date="2018-03" db="EMBL/GenBank/DDBJ databases">
        <title>The complete genome of bacterial strain SGAir0260.</title>
        <authorList>
            <person name="Schuster S.C."/>
        </authorList>
    </citation>
    <scope>NUCLEOTIDE SEQUENCE [LARGE SCALE GENOMIC DNA]</scope>
    <source>
        <strain evidence="1 2">SGAir0260</strain>
    </source>
</reference>
<dbReference type="Gene3D" id="2.60.40.4280">
    <property type="match status" value="1"/>
</dbReference>
<dbReference type="Gene3D" id="2.60.40.3040">
    <property type="match status" value="1"/>
</dbReference>
<dbReference type="SUPFAM" id="SSF56973">
    <property type="entry name" value="Aerolisin/ETX pore-forming domain"/>
    <property type="match status" value="1"/>
</dbReference>
<dbReference type="EMBL" id="CP028009">
    <property type="protein sequence ID" value="QHV41675.1"/>
    <property type="molecule type" value="Genomic_DNA"/>
</dbReference>
<evidence type="ECO:0000313" key="1">
    <source>
        <dbReference type="EMBL" id="QHV41675.1"/>
    </source>
</evidence>
<sequence>MIIQELLSFSDLDSLDSTPDSIIDAFKDLYGLLPDEISVNNETFPSHNKLAITKQYGHPCYKMLGPFTFHNIKKSTKTEVILGDQFVCNPCSQEAEIVVSIKEKWTNIQSWTSESTSGLTLSSEFIIEGEFKSGNKFNISTFIGESGSKSIITSPSIKRSVKVPPNSQIKITMLGTLITEILHFQSIITVQGMFGASFPHMVRGHYVGFKSAGHILNKTFGFIKGSINNTVLQDITMKIGEIEPYLIKPTVVKQ</sequence>
<organism evidence="1 2">
    <name type="scientific">Bacillus cereus</name>
    <dbReference type="NCBI Taxonomy" id="1396"/>
    <lineage>
        <taxon>Bacteria</taxon>
        <taxon>Bacillati</taxon>
        <taxon>Bacillota</taxon>
        <taxon>Bacilli</taxon>
        <taxon>Bacillales</taxon>
        <taxon>Bacillaceae</taxon>
        <taxon>Bacillus</taxon>
        <taxon>Bacillus cereus group</taxon>
    </lineage>
</organism>
<evidence type="ECO:0000313" key="2">
    <source>
        <dbReference type="Proteomes" id="UP000464780"/>
    </source>
</evidence>
<name>A0AB73UCR3_BACCE</name>
<dbReference type="RefSeq" id="WP_162279601.1">
    <property type="nucleotide sequence ID" value="NZ_CP028009.1"/>
</dbReference>
<dbReference type="CDD" id="cd20222">
    <property type="entry name" value="PFM_parasporin-2-like"/>
    <property type="match status" value="1"/>
</dbReference>
<accession>A0AB73UCR3</accession>